<dbReference type="RefSeq" id="WP_018980843.1">
    <property type="nucleotide sequence ID" value="NZ_BAQD01000004.1"/>
</dbReference>
<reference evidence="1" key="1">
    <citation type="submission" date="2013-04" db="EMBL/GenBank/DDBJ databases">
        <title>The genome sequencing project of 58 acetic acid bacteria.</title>
        <authorList>
            <person name="Okamoto-Kainuma A."/>
            <person name="Ishikawa M."/>
            <person name="Umino S."/>
            <person name="Koizumi Y."/>
            <person name="Shiwa Y."/>
            <person name="Yoshikawa H."/>
            <person name="Matsutani M."/>
            <person name="Matsushita K."/>
        </authorList>
    </citation>
    <scope>NUCLEOTIDE SEQUENCE</scope>
    <source>
        <strain evidence="1">DSM 15669</strain>
    </source>
</reference>
<evidence type="ECO:0000313" key="2">
    <source>
        <dbReference type="Proteomes" id="UP001062901"/>
    </source>
</evidence>
<sequence length="279" mass="29837">MNADHDTQLPSTSFMSRDMDGEDLAQLHQVLEQVEQGRGTLVRLADLMGGAVGRATQLGLQGLSMAPGFKAKIQRVTETAIEQAFRIAILGVEREGMAVSRKVRENMMQAAVAVSGAAGGFGGFAGMAPDIGFTTLAIMREIAMIARENGEDLNDEETRRACLEVFALRSVATGRREGDDENELGFFAARGLMRGQPLVMLMAEVAGHYGIALSRKLAAQMVPVAGALCGAALNSAFLAHYRAVARAHFTIRRLERTHGTAVQEAAQAYQGRATGDESL</sequence>
<dbReference type="PANTHER" id="PTHR41260">
    <property type="entry name" value="PROTEIN ECSC"/>
    <property type="match status" value="1"/>
</dbReference>
<accession>A0ABQ0NWX8</accession>
<name>A0ABQ0NWX8_9PROT</name>
<evidence type="ECO:0008006" key="3">
    <source>
        <dbReference type="Google" id="ProtNLM"/>
    </source>
</evidence>
<gene>
    <name evidence="1" type="ORF">AA15669_0456</name>
</gene>
<dbReference type="Pfam" id="PF12787">
    <property type="entry name" value="EcsC"/>
    <property type="match status" value="1"/>
</dbReference>
<comment type="caution">
    <text evidence="1">The sequence shown here is derived from an EMBL/GenBank/DDBJ whole genome shotgun (WGS) entry which is preliminary data.</text>
</comment>
<dbReference type="InterPro" id="IPR024787">
    <property type="entry name" value="EcsC"/>
</dbReference>
<organism evidence="1 2">
    <name type="scientific">Saccharibacter floricola DSM 15669</name>
    <dbReference type="NCBI Taxonomy" id="1123227"/>
    <lineage>
        <taxon>Bacteria</taxon>
        <taxon>Pseudomonadati</taxon>
        <taxon>Pseudomonadota</taxon>
        <taxon>Alphaproteobacteria</taxon>
        <taxon>Acetobacterales</taxon>
        <taxon>Acetobacteraceae</taxon>
        <taxon>Saccharibacter</taxon>
    </lineage>
</organism>
<proteinExistence type="predicted"/>
<dbReference type="EMBL" id="BAQD01000004">
    <property type="protein sequence ID" value="GBQ05422.1"/>
    <property type="molecule type" value="Genomic_DNA"/>
</dbReference>
<dbReference type="PANTHER" id="PTHR41260:SF1">
    <property type="entry name" value="PROTEIN ECSC"/>
    <property type="match status" value="1"/>
</dbReference>
<keyword evidence="2" id="KW-1185">Reference proteome</keyword>
<dbReference type="Proteomes" id="UP001062901">
    <property type="component" value="Unassembled WGS sequence"/>
</dbReference>
<protein>
    <recommendedName>
        <fullName evidence="3">EcsC family protein</fullName>
    </recommendedName>
</protein>
<evidence type="ECO:0000313" key="1">
    <source>
        <dbReference type="EMBL" id="GBQ05422.1"/>
    </source>
</evidence>